<feature type="region of interest" description="Disordered" evidence="1">
    <location>
        <begin position="107"/>
        <end position="157"/>
    </location>
</feature>
<evidence type="ECO:0000313" key="4">
    <source>
        <dbReference type="Proteomes" id="UP000092730"/>
    </source>
</evidence>
<reference evidence="3" key="4">
    <citation type="submission" date="2024-02" db="EMBL/GenBank/DDBJ databases">
        <title>Comparative genomics of Cryptococcus and Kwoniella reveals pathogenesis evolution and contrasting modes of karyotype evolution via chromosome fusion or intercentromeric recombination.</title>
        <authorList>
            <person name="Coelho M.A."/>
            <person name="David-Palma M."/>
            <person name="Shea T."/>
            <person name="Bowers K."/>
            <person name="McGinley-Smith S."/>
            <person name="Mohammad A.W."/>
            <person name="Gnirke A."/>
            <person name="Yurkov A.M."/>
            <person name="Nowrousian M."/>
            <person name="Sun S."/>
            <person name="Cuomo C.A."/>
            <person name="Heitman J."/>
        </authorList>
    </citation>
    <scope>NUCLEOTIDE SEQUENCE</scope>
    <source>
        <strain evidence="3">CBS 10118</strain>
    </source>
</reference>
<dbReference type="EMBL" id="KI894018">
    <property type="protein sequence ID" value="OCF29793.1"/>
    <property type="molecule type" value="Genomic_DNA"/>
</dbReference>
<dbReference type="AlphaFoldDB" id="A0A1B9GFH2"/>
<feature type="region of interest" description="Disordered" evidence="1">
    <location>
        <begin position="221"/>
        <end position="265"/>
    </location>
</feature>
<name>A0A1B9GFH2_9TREE</name>
<accession>A0A1B9GFH2</accession>
<evidence type="ECO:0000313" key="2">
    <source>
        <dbReference type="EMBL" id="OCF29793.1"/>
    </source>
</evidence>
<evidence type="ECO:0000256" key="1">
    <source>
        <dbReference type="SAM" id="MobiDB-lite"/>
    </source>
</evidence>
<reference evidence="3" key="2">
    <citation type="submission" date="2013-07" db="EMBL/GenBank/DDBJ databases">
        <authorList>
            <consortium name="The Broad Institute Genome Sequencing Platform"/>
            <person name="Cuomo C."/>
            <person name="Litvintseva A."/>
            <person name="Chen Y."/>
            <person name="Heitman J."/>
            <person name="Sun S."/>
            <person name="Springer D."/>
            <person name="Dromer F."/>
            <person name="Young S.K."/>
            <person name="Zeng Q."/>
            <person name="Gargeya S."/>
            <person name="Fitzgerald M."/>
            <person name="Abouelleil A."/>
            <person name="Alvarado L."/>
            <person name="Berlin A.M."/>
            <person name="Chapman S.B."/>
            <person name="Dewar J."/>
            <person name="Goldberg J."/>
            <person name="Griggs A."/>
            <person name="Gujja S."/>
            <person name="Hansen M."/>
            <person name="Howarth C."/>
            <person name="Imamovic A."/>
            <person name="Larimer J."/>
            <person name="McCowan C."/>
            <person name="Murphy C."/>
            <person name="Pearson M."/>
            <person name="Priest M."/>
            <person name="Roberts A."/>
            <person name="Saif S."/>
            <person name="Shea T."/>
            <person name="Sykes S."/>
            <person name="Wortman J."/>
            <person name="Nusbaum C."/>
            <person name="Birren B."/>
        </authorList>
    </citation>
    <scope>NUCLEOTIDE SEQUENCE</scope>
    <source>
        <strain evidence="3">CBS 10118</strain>
    </source>
</reference>
<sequence>MSSSEDEASDEEICQCPHSFHRLTTNREICGPALEGSKGCRRCVQIKGHGQSYHSQWQSHGSEPGDRWAEGHEEYEKWENSITQIERSKLSRVGPYRHWLKHEGGREIMGLNAKPRRRSGKNKNKAKGKNRDGDDSGSTPNGVRRSTRLSKRNITTLSSNTLDADTLRISSYTEPTVPQEHSAAVMDDLNRRFLSARSLSSADCGISSDFQKHFPNIQLPSHVHLRHKSKKADLTSSSPRDSEASAQGGEKLWYPVDPLADDGVEDFDEEDELWVAKAMGDDR</sequence>
<dbReference type="Proteomes" id="UP000092730">
    <property type="component" value="Chromosome 1"/>
</dbReference>
<protein>
    <submittedName>
        <fullName evidence="2">Uncharacterized protein</fullName>
    </submittedName>
</protein>
<proteinExistence type="predicted"/>
<dbReference type="KEGG" id="kbi:30205705"/>
<organism evidence="2">
    <name type="scientific">Kwoniella bestiolae CBS 10118</name>
    <dbReference type="NCBI Taxonomy" id="1296100"/>
    <lineage>
        <taxon>Eukaryota</taxon>
        <taxon>Fungi</taxon>
        <taxon>Dikarya</taxon>
        <taxon>Basidiomycota</taxon>
        <taxon>Agaricomycotina</taxon>
        <taxon>Tremellomycetes</taxon>
        <taxon>Tremellales</taxon>
        <taxon>Cryptococcaceae</taxon>
        <taxon>Kwoniella</taxon>
    </lineage>
</organism>
<feature type="compositionally biased region" description="Basic residues" evidence="1">
    <location>
        <begin position="114"/>
        <end position="128"/>
    </location>
</feature>
<dbReference type="RefSeq" id="XP_019050863.1">
    <property type="nucleotide sequence ID" value="XM_019187985.1"/>
</dbReference>
<dbReference type="GeneID" id="30205705"/>
<reference evidence="2" key="1">
    <citation type="submission" date="2013-07" db="EMBL/GenBank/DDBJ databases">
        <title>The Genome Sequence of Cryptococcus bestiolae CBS10118.</title>
        <authorList>
            <consortium name="The Broad Institute Genome Sequencing Platform"/>
            <person name="Cuomo C."/>
            <person name="Litvintseva A."/>
            <person name="Chen Y."/>
            <person name="Heitman J."/>
            <person name="Sun S."/>
            <person name="Springer D."/>
            <person name="Dromer F."/>
            <person name="Young S.K."/>
            <person name="Zeng Q."/>
            <person name="Gargeya S."/>
            <person name="Fitzgerald M."/>
            <person name="Abouelleil A."/>
            <person name="Alvarado L."/>
            <person name="Berlin A.M."/>
            <person name="Chapman S.B."/>
            <person name="Dewar J."/>
            <person name="Goldberg J."/>
            <person name="Griggs A."/>
            <person name="Gujja S."/>
            <person name="Hansen M."/>
            <person name="Howarth C."/>
            <person name="Imamovic A."/>
            <person name="Larimer J."/>
            <person name="McCowan C."/>
            <person name="Murphy C."/>
            <person name="Pearson M."/>
            <person name="Priest M."/>
            <person name="Roberts A."/>
            <person name="Saif S."/>
            <person name="Shea T."/>
            <person name="Sykes S."/>
            <person name="Wortman J."/>
            <person name="Nusbaum C."/>
            <person name="Birren B."/>
        </authorList>
    </citation>
    <scope>NUCLEOTIDE SEQUENCE [LARGE SCALE GENOMIC DNA]</scope>
    <source>
        <strain evidence="2">CBS 10118</strain>
    </source>
</reference>
<dbReference type="EMBL" id="CP144541">
    <property type="protein sequence ID" value="WVW80632.1"/>
    <property type="molecule type" value="Genomic_DNA"/>
</dbReference>
<evidence type="ECO:0000313" key="3">
    <source>
        <dbReference type="EMBL" id="WVW80632.1"/>
    </source>
</evidence>
<dbReference type="VEuPathDB" id="FungiDB:I302_01306"/>
<reference evidence="2" key="3">
    <citation type="submission" date="2014-01" db="EMBL/GenBank/DDBJ databases">
        <title>Evolution of pathogenesis and genome organization in the Tremellales.</title>
        <authorList>
            <person name="Cuomo C."/>
            <person name="Litvintseva A."/>
            <person name="Heitman J."/>
            <person name="Chen Y."/>
            <person name="Sun S."/>
            <person name="Springer D."/>
            <person name="Dromer F."/>
            <person name="Young S."/>
            <person name="Zeng Q."/>
            <person name="Chapman S."/>
            <person name="Gujja S."/>
            <person name="Saif S."/>
            <person name="Birren B."/>
        </authorList>
    </citation>
    <scope>NUCLEOTIDE SEQUENCE</scope>
    <source>
        <strain evidence="2">CBS 10118</strain>
    </source>
</reference>
<keyword evidence="4" id="KW-1185">Reference proteome</keyword>
<gene>
    <name evidence="2" type="ORF">I302_01306</name>
    <name evidence="3" type="ORF">I302_102618</name>
</gene>